<dbReference type="SUPFAM" id="SSF54637">
    <property type="entry name" value="Thioesterase/thiol ester dehydrase-isomerase"/>
    <property type="match status" value="1"/>
</dbReference>
<dbReference type="InterPro" id="IPR029069">
    <property type="entry name" value="HotDog_dom_sf"/>
</dbReference>
<evidence type="ECO:0000259" key="3">
    <source>
        <dbReference type="Pfam" id="PF03061"/>
    </source>
</evidence>
<comment type="similarity">
    <text evidence="1">Belongs to the thioesterase PaaI family.</text>
</comment>
<dbReference type="PANTHER" id="PTHR43240:SF5">
    <property type="entry name" value="1,4-DIHYDROXY-2-NAPHTHOYL-COA THIOESTERASE 1"/>
    <property type="match status" value="1"/>
</dbReference>
<dbReference type="GO" id="GO:0061522">
    <property type="term" value="F:1,4-dihydroxy-2-naphthoyl-CoA thioesterase activity"/>
    <property type="evidence" value="ECO:0007669"/>
    <property type="project" value="TreeGrafter"/>
</dbReference>
<dbReference type="Gene3D" id="3.10.129.10">
    <property type="entry name" value="Hotdog Thioesterase"/>
    <property type="match status" value="1"/>
</dbReference>
<dbReference type="GO" id="GO:0005829">
    <property type="term" value="C:cytosol"/>
    <property type="evidence" value="ECO:0007669"/>
    <property type="project" value="TreeGrafter"/>
</dbReference>
<organism evidence="4 5">
    <name type="scientific">Falsarthrobacter nasiphocae</name>
    <dbReference type="NCBI Taxonomy" id="189863"/>
    <lineage>
        <taxon>Bacteria</taxon>
        <taxon>Bacillati</taxon>
        <taxon>Actinomycetota</taxon>
        <taxon>Actinomycetes</taxon>
        <taxon>Micrococcales</taxon>
        <taxon>Micrococcaceae</taxon>
        <taxon>Falsarthrobacter</taxon>
    </lineage>
</organism>
<dbReference type="EMBL" id="JAVDUI010000001">
    <property type="protein sequence ID" value="MDR6892394.1"/>
    <property type="molecule type" value="Genomic_DNA"/>
</dbReference>
<dbReference type="Proteomes" id="UP001247307">
    <property type="component" value="Unassembled WGS sequence"/>
</dbReference>
<dbReference type="RefSeq" id="WP_309851335.1">
    <property type="nucleotide sequence ID" value="NZ_BAAAIU010000003.1"/>
</dbReference>
<dbReference type="CDD" id="cd03443">
    <property type="entry name" value="PaaI_thioesterase"/>
    <property type="match status" value="1"/>
</dbReference>
<gene>
    <name evidence="4" type="ORF">J2S35_001334</name>
</gene>
<dbReference type="InterPro" id="IPR003736">
    <property type="entry name" value="PAAI_dom"/>
</dbReference>
<comment type="caution">
    <text evidence="4">The sequence shown here is derived from an EMBL/GenBank/DDBJ whole genome shotgun (WGS) entry which is preliminary data.</text>
</comment>
<name>A0AAE3YFE0_9MICC</name>
<dbReference type="Pfam" id="PF03061">
    <property type="entry name" value="4HBT"/>
    <property type="match status" value="1"/>
</dbReference>
<keyword evidence="2" id="KW-0378">Hydrolase</keyword>
<evidence type="ECO:0000313" key="5">
    <source>
        <dbReference type="Proteomes" id="UP001247307"/>
    </source>
</evidence>
<evidence type="ECO:0000313" key="4">
    <source>
        <dbReference type="EMBL" id="MDR6892394.1"/>
    </source>
</evidence>
<feature type="domain" description="Thioesterase" evidence="3">
    <location>
        <begin position="43"/>
        <end position="121"/>
    </location>
</feature>
<reference evidence="4" key="1">
    <citation type="submission" date="2023-07" db="EMBL/GenBank/DDBJ databases">
        <title>Sequencing the genomes of 1000 actinobacteria strains.</title>
        <authorList>
            <person name="Klenk H.-P."/>
        </authorList>
    </citation>
    <scope>NUCLEOTIDE SEQUENCE</scope>
    <source>
        <strain evidence="4">DSM 13988</strain>
    </source>
</reference>
<protein>
    <submittedName>
        <fullName evidence="4">Uncharacterized protein (TIGR00369 family)</fullName>
    </submittedName>
</protein>
<dbReference type="AlphaFoldDB" id="A0AAE3YFE0"/>
<dbReference type="NCBIfam" id="TIGR00369">
    <property type="entry name" value="unchar_dom_1"/>
    <property type="match status" value="1"/>
</dbReference>
<evidence type="ECO:0000256" key="1">
    <source>
        <dbReference type="ARBA" id="ARBA00008324"/>
    </source>
</evidence>
<accession>A0AAE3YFE0</accession>
<sequence length="135" mass="14506">MSEHDVWTIQLGELDRRMGVEVIEESVEKVVTRMPVEGNRQSFGLLHGGAMVALGEATGSWAAVKHASTMGKVCVGVDISATHHRGARDGYVTATARPLSLGRTLCSHEVILTDDDGRRLCTVRITNLVTPPAGE</sequence>
<keyword evidence="5" id="KW-1185">Reference proteome</keyword>
<proteinExistence type="inferred from homology"/>
<evidence type="ECO:0000256" key="2">
    <source>
        <dbReference type="ARBA" id="ARBA00022801"/>
    </source>
</evidence>
<dbReference type="PANTHER" id="PTHR43240">
    <property type="entry name" value="1,4-DIHYDROXY-2-NAPHTHOYL-COA THIOESTERASE 1"/>
    <property type="match status" value="1"/>
</dbReference>
<dbReference type="InterPro" id="IPR006683">
    <property type="entry name" value="Thioestr_dom"/>
</dbReference>